<dbReference type="Pfam" id="PF03466">
    <property type="entry name" value="LysR_substrate"/>
    <property type="match status" value="1"/>
</dbReference>
<dbReference type="PANTHER" id="PTHR30118:SF15">
    <property type="entry name" value="TRANSCRIPTIONAL REGULATORY PROTEIN"/>
    <property type="match status" value="1"/>
</dbReference>
<dbReference type="GO" id="GO:0003700">
    <property type="term" value="F:DNA-binding transcription factor activity"/>
    <property type="evidence" value="ECO:0007669"/>
    <property type="project" value="InterPro"/>
</dbReference>
<dbReference type="InterPro" id="IPR036388">
    <property type="entry name" value="WH-like_DNA-bd_sf"/>
</dbReference>
<evidence type="ECO:0000313" key="6">
    <source>
        <dbReference type="EMBL" id="KDB51039.1"/>
    </source>
</evidence>
<dbReference type="EMBL" id="AZRA01000101">
    <property type="protein sequence ID" value="KDB51039.1"/>
    <property type="molecule type" value="Genomic_DNA"/>
</dbReference>
<gene>
    <name evidence="6" type="ORF">X805_33400</name>
</gene>
<evidence type="ECO:0000256" key="3">
    <source>
        <dbReference type="ARBA" id="ARBA00023125"/>
    </source>
</evidence>
<dbReference type="Proteomes" id="UP000026714">
    <property type="component" value="Unassembled WGS sequence"/>
</dbReference>
<dbReference type="PATRIC" id="fig|1286631.3.peg.3261"/>
<dbReference type="eggNOG" id="COG0583">
    <property type="taxonomic scope" value="Bacteria"/>
</dbReference>
<sequence length="335" mass="36919">MTQRAVFDTIELHLVRVFHTVISERSVSRAAMRLSSTQPQVSAQLRRLRALIGDPLLVRAGAGMVPTEIALQLMAPAETLLRSAEQLFGGKSGARAFTPGAAEIEFRIAASDYLDPLFLPMLVARLRQQAPRARLTIHALSAEFDYRARLARGEVDLVIGNWLEPPAELHIGRLFSDEIVCLVGADHLAARRPREWTLERYLAADHVAPTALHTGGHGVIDEHLARQGLQRRIVVRSPHFALVPTMLAHSDALVLTTGRLFCQRHLGTLPLRVVRCPVDFPSLTYYQLWHEVTHGAASLRWLRETVRDVARRLPAPGLSAAADPVLVPVPAAPSA</sequence>
<evidence type="ECO:0000256" key="4">
    <source>
        <dbReference type="ARBA" id="ARBA00023163"/>
    </source>
</evidence>
<reference evidence="6 7" key="1">
    <citation type="journal article" date="2014" name="FEMS Microbiol. Ecol.">
        <title>Sphaerotilus natans encrusted with nanoball-shaped Fe(III) oxide minerals formed by nitrate-reducing mixotrophic Fe(II) oxidation.</title>
        <authorList>
            <person name="Park S."/>
            <person name="Kim D.H."/>
            <person name="Lee J.H."/>
            <person name="Hur H.G."/>
        </authorList>
    </citation>
    <scope>NUCLEOTIDE SEQUENCE [LARGE SCALE GENOMIC DNA]</scope>
    <source>
        <strain evidence="6 7">DSM 6575</strain>
    </source>
</reference>
<dbReference type="RefSeq" id="WP_037484393.1">
    <property type="nucleotide sequence ID" value="NZ_AZRA01000101.1"/>
</dbReference>
<dbReference type="PRINTS" id="PR00039">
    <property type="entry name" value="HTHLYSR"/>
</dbReference>
<keyword evidence="2" id="KW-0805">Transcription regulation</keyword>
<comment type="caution">
    <text evidence="6">The sequence shown here is derived from an EMBL/GenBank/DDBJ whole genome shotgun (WGS) entry which is preliminary data.</text>
</comment>
<dbReference type="InterPro" id="IPR005119">
    <property type="entry name" value="LysR_subst-bd"/>
</dbReference>
<dbReference type="Pfam" id="PF00126">
    <property type="entry name" value="HTH_1"/>
    <property type="match status" value="1"/>
</dbReference>
<dbReference type="PROSITE" id="PS50931">
    <property type="entry name" value="HTH_LYSR"/>
    <property type="match status" value="1"/>
</dbReference>
<evidence type="ECO:0000259" key="5">
    <source>
        <dbReference type="PROSITE" id="PS50931"/>
    </source>
</evidence>
<name>A0A059KIM6_9BURK</name>
<dbReference type="PANTHER" id="PTHR30118">
    <property type="entry name" value="HTH-TYPE TRANSCRIPTIONAL REGULATOR LEUO-RELATED"/>
    <property type="match status" value="1"/>
</dbReference>
<dbReference type="SUPFAM" id="SSF46785">
    <property type="entry name" value="Winged helix' DNA-binding domain"/>
    <property type="match status" value="1"/>
</dbReference>
<organism evidence="6 7">
    <name type="scientific">Sphaerotilus natans subsp. natans DSM 6575</name>
    <dbReference type="NCBI Taxonomy" id="1286631"/>
    <lineage>
        <taxon>Bacteria</taxon>
        <taxon>Pseudomonadati</taxon>
        <taxon>Pseudomonadota</taxon>
        <taxon>Betaproteobacteria</taxon>
        <taxon>Burkholderiales</taxon>
        <taxon>Sphaerotilaceae</taxon>
        <taxon>Sphaerotilus</taxon>
    </lineage>
</organism>
<evidence type="ECO:0000256" key="2">
    <source>
        <dbReference type="ARBA" id="ARBA00023015"/>
    </source>
</evidence>
<dbReference type="STRING" id="34103.SAMN05421778_1196"/>
<feature type="domain" description="HTH lysR-type" evidence="5">
    <location>
        <begin position="10"/>
        <end position="67"/>
    </location>
</feature>
<keyword evidence="3" id="KW-0238">DNA-binding</keyword>
<dbReference type="GO" id="GO:0003677">
    <property type="term" value="F:DNA binding"/>
    <property type="evidence" value="ECO:0007669"/>
    <property type="project" value="UniProtKB-KW"/>
</dbReference>
<accession>A0A059KIM6</accession>
<dbReference type="SUPFAM" id="SSF53850">
    <property type="entry name" value="Periplasmic binding protein-like II"/>
    <property type="match status" value="1"/>
</dbReference>
<keyword evidence="4" id="KW-0804">Transcription</keyword>
<proteinExistence type="inferred from homology"/>
<dbReference type="AlphaFoldDB" id="A0A059KIM6"/>
<dbReference type="Gene3D" id="3.40.190.10">
    <property type="entry name" value="Periplasmic binding protein-like II"/>
    <property type="match status" value="2"/>
</dbReference>
<dbReference type="InterPro" id="IPR050389">
    <property type="entry name" value="LysR-type_TF"/>
</dbReference>
<keyword evidence="7" id="KW-1185">Reference proteome</keyword>
<dbReference type="Gene3D" id="1.10.10.10">
    <property type="entry name" value="Winged helix-like DNA-binding domain superfamily/Winged helix DNA-binding domain"/>
    <property type="match status" value="1"/>
</dbReference>
<evidence type="ECO:0000256" key="1">
    <source>
        <dbReference type="ARBA" id="ARBA00009437"/>
    </source>
</evidence>
<evidence type="ECO:0000313" key="7">
    <source>
        <dbReference type="Proteomes" id="UP000026714"/>
    </source>
</evidence>
<dbReference type="InterPro" id="IPR036390">
    <property type="entry name" value="WH_DNA-bd_sf"/>
</dbReference>
<comment type="similarity">
    <text evidence="1">Belongs to the LysR transcriptional regulatory family.</text>
</comment>
<protein>
    <submittedName>
        <fullName evidence="6">LysR family transcriptional regulator</fullName>
    </submittedName>
</protein>
<dbReference type="InterPro" id="IPR000847">
    <property type="entry name" value="LysR_HTH_N"/>
</dbReference>